<dbReference type="Proteomes" id="UP000274515">
    <property type="component" value="Unassembled WGS sequence"/>
</dbReference>
<name>A0A3R8NWR6_9PSEU</name>
<evidence type="ECO:0000313" key="1">
    <source>
        <dbReference type="EMBL" id="RRO14708.1"/>
    </source>
</evidence>
<proteinExistence type="predicted"/>
<dbReference type="OrthoDB" id="3470137at2"/>
<dbReference type="AlphaFoldDB" id="A0A3R8NWR6"/>
<comment type="caution">
    <text evidence="1">The sequence shown here is derived from an EMBL/GenBank/DDBJ whole genome shotgun (WGS) entry which is preliminary data.</text>
</comment>
<organism evidence="1 2">
    <name type="scientific">Saccharopolyspora rhizosphaerae</name>
    <dbReference type="NCBI Taxonomy" id="2492662"/>
    <lineage>
        <taxon>Bacteria</taxon>
        <taxon>Bacillati</taxon>
        <taxon>Actinomycetota</taxon>
        <taxon>Actinomycetes</taxon>
        <taxon>Pseudonocardiales</taxon>
        <taxon>Pseudonocardiaceae</taxon>
        <taxon>Saccharopolyspora</taxon>
    </lineage>
</organism>
<dbReference type="RefSeq" id="WP_125091793.1">
    <property type="nucleotide sequence ID" value="NZ_RSAA01000017.1"/>
</dbReference>
<reference evidence="1 2" key="1">
    <citation type="submission" date="2018-11" db="EMBL/GenBank/DDBJ databases">
        <title>Saccharopolyspora rhizosphaerae sp. nov., an actinomycete isolated from rhizosphere soil in Thailand.</title>
        <authorList>
            <person name="Intra B."/>
            <person name="Euanorasetr J."/>
            <person name="Take A."/>
            <person name="Inahashi Y."/>
            <person name="Mori M."/>
            <person name="Panbangred W."/>
            <person name="Matsumoto A."/>
        </authorList>
    </citation>
    <scope>NUCLEOTIDE SEQUENCE [LARGE SCALE GENOMIC DNA]</scope>
    <source>
        <strain evidence="1 2">H219</strain>
    </source>
</reference>
<protein>
    <submittedName>
        <fullName evidence="1">Uncharacterized protein</fullName>
    </submittedName>
</protein>
<dbReference type="EMBL" id="RSAA01000017">
    <property type="protein sequence ID" value="RRO14708.1"/>
    <property type="molecule type" value="Genomic_DNA"/>
</dbReference>
<sequence>MSRDLPCVAQSYGEVQQYFLRHPCKRLQQRLFPVADAEGNVIAVSLMWVRMPSWSSASGLKKVEDEYGTGDVIPFGTQLLGFGGVRFTAKHYDSQQRGAMLTIAEAEPVRGNPSNAFLDSVASVVVELPPP</sequence>
<evidence type="ECO:0000313" key="2">
    <source>
        <dbReference type="Proteomes" id="UP000274515"/>
    </source>
</evidence>
<gene>
    <name evidence="1" type="ORF">EIL87_18345</name>
</gene>
<keyword evidence="2" id="KW-1185">Reference proteome</keyword>
<accession>A0A3R8NWR6</accession>